<dbReference type="EMBL" id="BK015160">
    <property type="protein sequence ID" value="DAD93488.1"/>
    <property type="molecule type" value="Genomic_DNA"/>
</dbReference>
<proteinExistence type="predicted"/>
<reference evidence="1" key="1">
    <citation type="journal article" date="2021" name="Proc. Natl. Acad. Sci. U.S.A.">
        <title>A Catalog of Tens of Thousands of Viruses from Human Metagenomes Reveals Hidden Associations with Chronic Diseases.</title>
        <authorList>
            <person name="Tisza M.J."/>
            <person name="Buck C.B."/>
        </authorList>
    </citation>
    <scope>NUCLEOTIDE SEQUENCE</scope>
    <source>
        <strain evidence="1">Ct0wg9</strain>
    </source>
</reference>
<protein>
    <submittedName>
        <fullName evidence="1">Hemolysin XhlA</fullName>
    </submittedName>
</protein>
<sequence length="88" mass="10245">MTEAMITGVVAIIVCMINNAFQQYRTKAQHDETTTMISYKIDELTKRVDKHNSIIERTYALEKQMATMDEKVRVANHRIADLEEKDRV</sequence>
<evidence type="ECO:0000313" key="1">
    <source>
        <dbReference type="EMBL" id="DAD93488.1"/>
    </source>
</evidence>
<organism evidence="1">
    <name type="scientific">Myoviridae sp. ct0wg9</name>
    <dbReference type="NCBI Taxonomy" id="2826600"/>
    <lineage>
        <taxon>Viruses</taxon>
        <taxon>Duplodnaviria</taxon>
        <taxon>Heunggongvirae</taxon>
        <taxon>Uroviricota</taxon>
        <taxon>Caudoviricetes</taxon>
    </lineage>
</organism>
<name>A0A8S5NGZ6_9CAUD</name>
<accession>A0A8S5NGZ6</accession>